<dbReference type="AlphaFoldDB" id="A0A0P1FMF3"/>
<keyword evidence="6 9" id="KW-1133">Transmembrane helix</keyword>
<evidence type="ECO:0000256" key="8">
    <source>
        <dbReference type="ARBA" id="ARBA00038152"/>
    </source>
</evidence>
<name>A0A0P1FMF3_9RHOB</name>
<evidence type="ECO:0000256" key="2">
    <source>
        <dbReference type="ARBA" id="ARBA00022475"/>
    </source>
</evidence>
<feature type="transmembrane region" description="Helical" evidence="9">
    <location>
        <begin position="281"/>
        <end position="307"/>
    </location>
</feature>
<evidence type="ECO:0000313" key="11">
    <source>
        <dbReference type="EMBL" id="CUH61260.1"/>
    </source>
</evidence>
<dbReference type="GO" id="GO:0005886">
    <property type="term" value="C:plasma membrane"/>
    <property type="evidence" value="ECO:0007669"/>
    <property type="project" value="UniProtKB-SubCell"/>
</dbReference>
<dbReference type="FunFam" id="3.90.550.10:FF:000079">
    <property type="entry name" value="Probable glycosyl transferase"/>
    <property type="match status" value="1"/>
</dbReference>
<organism evidence="11 12">
    <name type="scientific">Thalassobacter stenotrophicus</name>
    <dbReference type="NCBI Taxonomy" id="266809"/>
    <lineage>
        <taxon>Bacteria</taxon>
        <taxon>Pseudomonadati</taxon>
        <taxon>Pseudomonadota</taxon>
        <taxon>Alphaproteobacteria</taxon>
        <taxon>Rhodobacterales</taxon>
        <taxon>Roseobacteraceae</taxon>
        <taxon>Thalassobacter</taxon>
    </lineage>
</organism>
<evidence type="ECO:0000313" key="12">
    <source>
        <dbReference type="Proteomes" id="UP000051298"/>
    </source>
</evidence>
<dbReference type="PANTHER" id="PTHR48090">
    <property type="entry name" value="UNDECAPRENYL-PHOSPHATE 4-DEOXY-4-FORMAMIDO-L-ARABINOSE TRANSFERASE-RELATED"/>
    <property type="match status" value="1"/>
</dbReference>
<dbReference type="Gene3D" id="3.90.550.10">
    <property type="entry name" value="Spore Coat Polysaccharide Biosynthesis Protein SpsA, Chain A"/>
    <property type="match status" value="1"/>
</dbReference>
<evidence type="ECO:0000256" key="9">
    <source>
        <dbReference type="SAM" id="Phobius"/>
    </source>
</evidence>
<dbReference type="InterPro" id="IPR050256">
    <property type="entry name" value="Glycosyltransferase_2"/>
</dbReference>
<evidence type="ECO:0000256" key="6">
    <source>
        <dbReference type="ARBA" id="ARBA00022989"/>
    </source>
</evidence>
<reference evidence="11 12" key="1">
    <citation type="submission" date="2015-09" db="EMBL/GenBank/DDBJ databases">
        <authorList>
            <consortium name="Swine Surveillance"/>
        </authorList>
    </citation>
    <scope>NUCLEOTIDE SEQUENCE [LARGE SCALE GENOMIC DNA]</scope>
    <source>
        <strain evidence="11 12">CECT 5294</strain>
    </source>
</reference>
<accession>A0A0P1FMF3</accession>
<evidence type="ECO:0000259" key="10">
    <source>
        <dbReference type="Pfam" id="PF00535"/>
    </source>
</evidence>
<proteinExistence type="inferred from homology"/>
<evidence type="ECO:0000256" key="1">
    <source>
        <dbReference type="ARBA" id="ARBA00004651"/>
    </source>
</evidence>
<protein>
    <recommendedName>
        <fullName evidence="10">Glycosyltransferase 2-like domain-containing protein</fullName>
    </recommendedName>
</protein>
<dbReference type="GO" id="GO:0016757">
    <property type="term" value="F:glycosyltransferase activity"/>
    <property type="evidence" value="ECO:0007669"/>
    <property type="project" value="UniProtKB-KW"/>
</dbReference>
<dbReference type="EMBL" id="CYRX01000031">
    <property type="protein sequence ID" value="CUH61260.1"/>
    <property type="molecule type" value="Genomic_DNA"/>
</dbReference>
<evidence type="ECO:0000256" key="4">
    <source>
        <dbReference type="ARBA" id="ARBA00022679"/>
    </source>
</evidence>
<feature type="domain" description="Glycosyltransferase 2-like" evidence="10">
    <location>
        <begin position="22"/>
        <end position="185"/>
    </location>
</feature>
<keyword evidence="3" id="KW-0328">Glycosyltransferase</keyword>
<feature type="transmembrane region" description="Helical" evidence="9">
    <location>
        <begin position="248"/>
        <end position="269"/>
    </location>
</feature>
<comment type="similarity">
    <text evidence="8">Belongs to the glycosyltransferase 2 family. GtrB subfamily.</text>
</comment>
<evidence type="ECO:0000256" key="3">
    <source>
        <dbReference type="ARBA" id="ARBA00022676"/>
    </source>
</evidence>
<evidence type="ECO:0000256" key="7">
    <source>
        <dbReference type="ARBA" id="ARBA00023136"/>
    </source>
</evidence>
<sequence length="331" mass="37530">MTMHQPTLRPAYPAPLPRKLVSLLVPVFNEQEAVSAFLTEIDRVFAPLHATYDYEVIFVNDGSRDATEFVIRSRMTDNPHIHLINLSRNFGKEAALSAAIDHAQGDVCIPIDVDLQDPPEVIPEMLDLWSKGAQIVNARRANRTQDTWIKRKTAQGFYRVFNALADHSIPQDVGDFRLLDRQVIDVLRDMNERVRFNKALFSWVGFETEEVTFDRPERQAGTSAWTYWKLWNFALDGIFSSSTVPLRIWTYAGGTLALMAFLYAAVLFFRTLVVGIDVPGYASTMITILMFGGLNLFAIGIVGEYIARIYSEVRERPLYVLRSIHNPGGQN</sequence>
<dbReference type="SUPFAM" id="SSF53448">
    <property type="entry name" value="Nucleotide-diphospho-sugar transferases"/>
    <property type="match status" value="1"/>
</dbReference>
<dbReference type="Pfam" id="PF00535">
    <property type="entry name" value="Glycos_transf_2"/>
    <property type="match status" value="1"/>
</dbReference>
<keyword evidence="5 9" id="KW-0812">Transmembrane</keyword>
<dbReference type="RefSeq" id="WP_072936633.1">
    <property type="nucleotide sequence ID" value="NZ_CYRX01000031.1"/>
</dbReference>
<gene>
    <name evidence="11" type="primary">yfdH</name>
    <name evidence="11" type="ORF">THS5294_02563</name>
</gene>
<keyword evidence="7 9" id="KW-0472">Membrane</keyword>
<dbReference type="CDD" id="cd04187">
    <property type="entry name" value="DPM1_like_bac"/>
    <property type="match status" value="1"/>
</dbReference>
<dbReference type="InterPro" id="IPR001173">
    <property type="entry name" value="Glyco_trans_2-like"/>
</dbReference>
<comment type="subcellular location">
    <subcellularLocation>
        <location evidence="1">Cell membrane</location>
        <topology evidence="1">Multi-pass membrane protein</topology>
    </subcellularLocation>
</comment>
<evidence type="ECO:0000256" key="5">
    <source>
        <dbReference type="ARBA" id="ARBA00022692"/>
    </source>
</evidence>
<dbReference type="InterPro" id="IPR029044">
    <property type="entry name" value="Nucleotide-diphossugar_trans"/>
</dbReference>
<dbReference type="Proteomes" id="UP000051298">
    <property type="component" value="Unassembled WGS sequence"/>
</dbReference>
<keyword evidence="2" id="KW-1003">Cell membrane</keyword>
<dbReference type="PANTHER" id="PTHR48090:SF1">
    <property type="entry name" value="PROPHAGE BACTOPRENOL GLUCOSYL TRANSFERASE HOMOLOG"/>
    <property type="match status" value="1"/>
</dbReference>
<keyword evidence="4" id="KW-0808">Transferase</keyword>